<reference evidence="4" key="1">
    <citation type="submission" date="2019-06" db="EMBL/GenBank/DDBJ databases">
        <authorList>
            <person name="Zheng W."/>
        </authorList>
    </citation>
    <scope>NUCLEOTIDE SEQUENCE</scope>
    <source>
        <strain evidence="4">QDHG01</strain>
    </source>
</reference>
<dbReference type="InterPro" id="IPR027417">
    <property type="entry name" value="P-loop_NTPase"/>
</dbReference>
<dbReference type="PROSITE" id="PS51421">
    <property type="entry name" value="RAS"/>
    <property type="match status" value="1"/>
</dbReference>
<evidence type="ECO:0000313" key="5">
    <source>
        <dbReference type="Proteomes" id="UP000785679"/>
    </source>
</evidence>
<keyword evidence="2" id="KW-0342">GTP-binding</keyword>
<dbReference type="AlphaFoldDB" id="A0A8J8NKS8"/>
<accession>A0A8J8NKS8</accession>
<gene>
    <name evidence="4" type="ORF">FGO68_gene9629</name>
</gene>
<dbReference type="Pfam" id="PF00071">
    <property type="entry name" value="Ras"/>
    <property type="match status" value="1"/>
</dbReference>
<dbReference type="GO" id="GO:0005525">
    <property type="term" value="F:GTP binding"/>
    <property type="evidence" value="ECO:0007669"/>
    <property type="project" value="UniProtKB-KW"/>
</dbReference>
<sequence>MANNSTKRGKVLSANQDSFLTTDENDGQPQVLTISSHPSKNLEQTRFTLRNAQGISRKSTGDGLFKVILLGDSKVGKSSIVMRLVDEQFSLEHQPTMGFDFSFKRLALDSKKLVTLQVFDTAGLDRYDSLASSYFKGAQGFVIVCDMSQAQSFTNIATWVEQIHKNTDTATPTIMVLVNKRDLTTIKKGAITLSMMEDFQREHTDVLFYEVSARTGYNVEDAFKDLAQKLFDKGLNKHSSGFRLTANGSIKRGPNSQQSGMIGGVPSLGTSVIQSDPRMENPGDTACCGGGIFIDENGERQRRKGCAC</sequence>
<dbReference type="PANTHER" id="PTHR47977">
    <property type="entry name" value="RAS-RELATED PROTEIN RAB"/>
    <property type="match status" value="1"/>
</dbReference>
<feature type="compositionally biased region" description="Polar residues" evidence="3">
    <location>
        <begin position="13"/>
        <end position="29"/>
    </location>
</feature>
<dbReference type="PRINTS" id="PR00449">
    <property type="entry name" value="RASTRNSFRMNG"/>
</dbReference>
<dbReference type="GO" id="GO:0003924">
    <property type="term" value="F:GTPase activity"/>
    <property type="evidence" value="ECO:0007669"/>
    <property type="project" value="InterPro"/>
</dbReference>
<evidence type="ECO:0000313" key="4">
    <source>
        <dbReference type="EMBL" id="TNV77063.1"/>
    </source>
</evidence>
<dbReference type="InterPro" id="IPR005225">
    <property type="entry name" value="Small_GTP-bd"/>
</dbReference>
<name>A0A8J8NKS8_HALGN</name>
<dbReference type="EMBL" id="RRYP01012507">
    <property type="protein sequence ID" value="TNV77063.1"/>
    <property type="molecule type" value="Genomic_DNA"/>
</dbReference>
<evidence type="ECO:0000256" key="3">
    <source>
        <dbReference type="SAM" id="MobiDB-lite"/>
    </source>
</evidence>
<dbReference type="Proteomes" id="UP000785679">
    <property type="component" value="Unassembled WGS sequence"/>
</dbReference>
<keyword evidence="1" id="KW-0547">Nucleotide-binding</keyword>
<dbReference type="OrthoDB" id="245989at2759"/>
<dbReference type="PROSITE" id="PS51419">
    <property type="entry name" value="RAB"/>
    <property type="match status" value="1"/>
</dbReference>
<evidence type="ECO:0000256" key="2">
    <source>
        <dbReference type="ARBA" id="ARBA00023134"/>
    </source>
</evidence>
<dbReference type="Gene3D" id="3.40.50.300">
    <property type="entry name" value="P-loop containing nucleotide triphosphate hydrolases"/>
    <property type="match status" value="1"/>
</dbReference>
<dbReference type="InterPro" id="IPR001806">
    <property type="entry name" value="Small_GTPase"/>
</dbReference>
<dbReference type="SMART" id="SM00176">
    <property type="entry name" value="RAN"/>
    <property type="match status" value="1"/>
</dbReference>
<dbReference type="InterPro" id="IPR050227">
    <property type="entry name" value="Rab"/>
</dbReference>
<evidence type="ECO:0000256" key="1">
    <source>
        <dbReference type="ARBA" id="ARBA00022741"/>
    </source>
</evidence>
<feature type="region of interest" description="Disordered" evidence="3">
    <location>
        <begin position="246"/>
        <end position="268"/>
    </location>
</feature>
<organism evidence="4 5">
    <name type="scientific">Halteria grandinella</name>
    <dbReference type="NCBI Taxonomy" id="5974"/>
    <lineage>
        <taxon>Eukaryota</taxon>
        <taxon>Sar</taxon>
        <taxon>Alveolata</taxon>
        <taxon>Ciliophora</taxon>
        <taxon>Intramacronucleata</taxon>
        <taxon>Spirotrichea</taxon>
        <taxon>Stichotrichia</taxon>
        <taxon>Sporadotrichida</taxon>
        <taxon>Halteriidae</taxon>
        <taxon>Halteria</taxon>
    </lineage>
</organism>
<dbReference type="FunFam" id="3.40.50.300:FF:001329">
    <property type="entry name" value="Small GTP-binding protein, putative"/>
    <property type="match status" value="1"/>
</dbReference>
<keyword evidence="5" id="KW-1185">Reference proteome</keyword>
<feature type="region of interest" description="Disordered" evidence="3">
    <location>
        <begin position="1"/>
        <end position="29"/>
    </location>
</feature>
<dbReference type="SMART" id="SM00175">
    <property type="entry name" value="RAB"/>
    <property type="match status" value="1"/>
</dbReference>
<proteinExistence type="predicted"/>
<dbReference type="NCBIfam" id="TIGR00231">
    <property type="entry name" value="small_GTP"/>
    <property type="match status" value="1"/>
</dbReference>
<dbReference type="SUPFAM" id="SSF52540">
    <property type="entry name" value="P-loop containing nucleoside triphosphate hydrolases"/>
    <property type="match status" value="1"/>
</dbReference>
<protein>
    <submittedName>
        <fullName evidence="4">Uncharacterized protein</fullName>
    </submittedName>
</protein>
<dbReference type="SMART" id="SM00173">
    <property type="entry name" value="RAS"/>
    <property type="match status" value="1"/>
</dbReference>
<comment type="caution">
    <text evidence="4">The sequence shown here is derived from an EMBL/GenBank/DDBJ whole genome shotgun (WGS) entry which is preliminary data.</text>
</comment>
<dbReference type="SMART" id="SM00174">
    <property type="entry name" value="RHO"/>
    <property type="match status" value="1"/>
</dbReference>
<dbReference type="CDD" id="cd00154">
    <property type="entry name" value="Rab"/>
    <property type="match status" value="1"/>
</dbReference>